<proteinExistence type="predicted"/>
<evidence type="ECO:0000313" key="1">
    <source>
        <dbReference type="EMBL" id="MBD1546733.1"/>
    </source>
</evidence>
<name>A0A926P0J8_9HYPH</name>
<sequence>MMSPCTKVCQIDQRTKLCLGCYRTLDEIAAWGAMRPDEREKVMEDLDRRRSDREAS</sequence>
<dbReference type="AlphaFoldDB" id="A0A926P0J8"/>
<comment type="caution">
    <text evidence="1">The sequence shown here is derived from an EMBL/GenBank/DDBJ whole genome shotgun (WGS) entry which is preliminary data.</text>
</comment>
<dbReference type="Proteomes" id="UP000598467">
    <property type="component" value="Unassembled WGS sequence"/>
</dbReference>
<accession>A0A926P0J8</accession>
<dbReference type="PANTHER" id="PTHR35175:SF2">
    <property type="entry name" value="DUF1289 DOMAIN-CONTAINING PROTEIN"/>
    <property type="match status" value="1"/>
</dbReference>
<dbReference type="PANTHER" id="PTHR35175">
    <property type="entry name" value="DUF1289 DOMAIN-CONTAINING PROTEIN"/>
    <property type="match status" value="1"/>
</dbReference>
<protein>
    <submittedName>
        <fullName evidence="1">DUF1289 domain-containing protein</fullName>
    </submittedName>
</protein>
<evidence type="ECO:0000313" key="2">
    <source>
        <dbReference type="Proteomes" id="UP000598467"/>
    </source>
</evidence>
<dbReference type="Pfam" id="PF06945">
    <property type="entry name" value="DUF1289"/>
    <property type="match status" value="1"/>
</dbReference>
<dbReference type="EMBL" id="JABFCZ010000010">
    <property type="protein sequence ID" value="MBD1546733.1"/>
    <property type="molecule type" value="Genomic_DNA"/>
</dbReference>
<dbReference type="InterPro" id="IPR010710">
    <property type="entry name" value="DUF1289"/>
</dbReference>
<gene>
    <name evidence="1" type="ORF">HK439_10700</name>
</gene>
<organism evidence="1 2">
    <name type="scientific">Roseibium aggregatum</name>
    <dbReference type="NCBI Taxonomy" id="187304"/>
    <lineage>
        <taxon>Bacteria</taxon>
        <taxon>Pseudomonadati</taxon>
        <taxon>Pseudomonadota</taxon>
        <taxon>Alphaproteobacteria</taxon>
        <taxon>Hyphomicrobiales</taxon>
        <taxon>Stappiaceae</taxon>
        <taxon>Roseibium</taxon>
    </lineage>
</organism>
<reference evidence="1" key="1">
    <citation type="submission" date="2020-05" db="EMBL/GenBank/DDBJ databases">
        <title>Identification of trans-AT polyketide cluster in two marine bacteria, producers of a novel glutaramide-containing polyketide sesbanimide D and analogs.</title>
        <authorList>
            <person name="Kacar D."/>
            <person name="Rodriguez P."/>
            <person name="Canedo L."/>
            <person name="Gonzalez E."/>
            <person name="Galan B."/>
            <person name="De La Calle F."/>
            <person name="Garcia J.L."/>
        </authorList>
    </citation>
    <scope>NUCLEOTIDE SEQUENCE</scope>
    <source>
        <strain evidence="1">PHM038</strain>
    </source>
</reference>